<dbReference type="InterPro" id="IPR052161">
    <property type="entry name" value="Mycobact_Acyl-CoA_DH"/>
</dbReference>
<dbReference type="SUPFAM" id="SSF47203">
    <property type="entry name" value="Acyl-CoA dehydrogenase C-terminal domain-like"/>
    <property type="match status" value="1"/>
</dbReference>
<protein>
    <submittedName>
        <fullName evidence="9">Acyl-CoA dehydrogenase family protein</fullName>
    </submittedName>
</protein>
<evidence type="ECO:0000256" key="5">
    <source>
        <dbReference type="ARBA" id="ARBA00023002"/>
    </source>
</evidence>
<keyword evidence="4" id="KW-0274">FAD</keyword>
<comment type="similarity">
    <text evidence="2">Belongs to the acyl-CoA dehydrogenase family.</text>
</comment>
<keyword evidence="5" id="KW-0560">Oxidoreductase</keyword>
<dbReference type="PANTHER" id="PTHR43292:SF3">
    <property type="entry name" value="ACYL-COA DEHYDROGENASE FADE29"/>
    <property type="match status" value="1"/>
</dbReference>
<feature type="domain" description="Acyl-CoA dehydrogenase/oxidase N-terminal" evidence="8">
    <location>
        <begin position="6"/>
        <end position="121"/>
    </location>
</feature>
<evidence type="ECO:0000256" key="3">
    <source>
        <dbReference type="ARBA" id="ARBA00022630"/>
    </source>
</evidence>
<dbReference type="Pfam" id="PF02770">
    <property type="entry name" value="Acyl-CoA_dh_M"/>
    <property type="match status" value="1"/>
</dbReference>
<evidence type="ECO:0000259" key="8">
    <source>
        <dbReference type="Pfam" id="PF02771"/>
    </source>
</evidence>
<reference evidence="9" key="1">
    <citation type="submission" date="2022-05" db="EMBL/GenBank/DDBJ databases">
        <title>Schlegelella sp. nov., isolated from mangrove soil.</title>
        <authorList>
            <person name="Liu Y."/>
            <person name="Ge X."/>
            <person name="Liu W."/>
        </authorList>
    </citation>
    <scope>NUCLEOTIDE SEQUENCE</scope>
    <source>
        <strain evidence="9">S2-27</strain>
    </source>
</reference>
<dbReference type="Gene3D" id="1.20.140.10">
    <property type="entry name" value="Butyryl-CoA Dehydrogenase, subunit A, domain 3"/>
    <property type="match status" value="1"/>
</dbReference>
<evidence type="ECO:0000256" key="4">
    <source>
        <dbReference type="ARBA" id="ARBA00022827"/>
    </source>
</evidence>
<keyword evidence="10" id="KW-1185">Reference proteome</keyword>
<dbReference type="Pfam" id="PF00441">
    <property type="entry name" value="Acyl-CoA_dh_1"/>
    <property type="match status" value="1"/>
</dbReference>
<dbReference type="SUPFAM" id="SSF56645">
    <property type="entry name" value="Acyl-CoA dehydrogenase NM domain-like"/>
    <property type="match status" value="1"/>
</dbReference>
<proteinExistence type="inferred from homology"/>
<dbReference type="Proteomes" id="UP001165541">
    <property type="component" value="Unassembled WGS sequence"/>
</dbReference>
<dbReference type="Pfam" id="PF02771">
    <property type="entry name" value="Acyl-CoA_dh_N"/>
    <property type="match status" value="1"/>
</dbReference>
<dbReference type="InterPro" id="IPR037069">
    <property type="entry name" value="AcylCoA_DH/ox_N_sf"/>
</dbReference>
<dbReference type="PANTHER" id="PTHR43292">
    <property type="entry name" value="ACYL-COA DEHYDROGENASE"/>
    <property type="match status" value="1"/>
</dbReference>
<evidence type="ECO:0000256" key="1">
    <source>
        <dbReference type="ARBA" id="ARBA00001974"/>
    </source>
</evidence>
<comment type="cofactor">
    <cofactor evidence="1">
        <name>FAD</name>
        <dbReference type="ChEBI" id="CHEBI:57692"/>
    </cofactor>
</comment>
<organism evidence="9 10">
    <name type="scientific">Caldimonas mangrovi</name>
    <dbReference type="NCBI Taxonomy" id="2944811"/>
    <lineage>
        <taxon>Bacteria</taxon>
        <taxon>Pseudomonadati</taxon>
        <taxon>Pseudomonadota</taxon>
        <taxon>Betaproteobacteria</taxon>
        <taxon>Burkholderiales</taxon>
        <taxon>Sphaerotilaceae</taxon>
        <taxon>Caldimonas</taxon>
    </lineage>
</organism>
<evidence type="ECO:0000259" key="7">
    <source>
        <dbReference type="Pfam" id="PF02770"/>
    </source>
</evidence>
<feature type="domain" description="Acyl-CoA oxidase/dehydrogenase middle" evidence="7">
    <location>
        <begin position="125"/>
        <end position="219"/>
    </location>
</feature>
<dbReference type="InterPro" id="IPR013786">
    <property type="entry name" value="AcylCoA_DH/ox_N"/>
</dbReference>
<dbReference type="Gene3D" id="1.10.540.10">
    <property type="entry name" value="Acyl-CoA dehydrogenase/oxidase, N-terminal domain"/>
    <property type="match status" value="1"/>
</dbReference>
<gene>
    <name evidence="9" type="ORF">M8A51_00175</name>
</gene>
<accession>A0ABT0YHS9</accession>
<dbReference type="InterPro" id="IPR036250">
    <property type="entry name" value="AcylCo_DH-like_C"/>
</dbReference>
<evidence type="ECO:0000256" key="2">
    <source>
        <dbReference type="ARBA" id="ARBA00009347"/>
    </source>
</evidence>
<name>A0ABT0YHS9_9BURK</name>
<evidence type="ECO:0000313" key="10">
    <source>
        <dbReference type="Proteomes" id="UP001165541"/>
    </source>
</evidence>
<dbReference type="EMBL" id="JAMKFE010000001">
    <property type="protein sequence ID" value="MCM5677944.1"/>
    <property type="molecule type" value="Genomic_DNA"/>
</dbReference>
<dbReference type="InterPro" id="IPR009100">
    <property type="entry name" value="AcylCoA_DH/oxidase_NM_dom_sf"/>
</dbReference>
<sequence>MELDFTPEEQAFRAEVRAFVRDHLPVHIRHKVLNGLHLGKDDHQLWQRTLHARGWGGPGWPREFGGPGWGPVQQYIFEEECAAAGAPRLIPFGLKMVAPVIMAFGHAAQQQRYLPKILSAEEWWCQGYSEPGAGSDLASLRTRAERVGGHYIVNGQKTWNTLGQHADWIFCLVRTDLDVKPQSGISFLLIDMKTPGITVRPIITMDGAHEVNEVWFEDVKVPVENLVGEENKGWTYAKFLLGHERTNIAGIGIAKRELARLRRIAAQEVRRGRPLIQDPLFAAKVAEVEIDLMALELTNLRVLSAEAEQRAPGPEASILKIKGTEIQQAITELLVQAVGPYALPYRGEAMAAGWQGEDVGPGHARGLAANYLNMRKLSIFGGSNEIQKNIISQQLLGL</sequence>
<feature type="domain" description="Acyl-CoA dehydrogenase/oxidase C-terminal" evidence="6">
    <location>
        <begin position="231"/>
        <end position="396"/>
    </location>
</feature>
<dbReference type="Gene3D" id="2.40.110.10">
    <property type="entry name" value="Butyryl-CoA Dehydrogenase, subunit A, domain 2"/>
    <property type="match status" value="1"/>
</dbReference>
<dbReference type="InterPro" id="IPR006091">
    <property type="entry name" value="Acyl-CoA_Oxase/DH_mid-dom"/>
</dbReference>
<dbReference type="InterPro" id="IPR046373">
    <property type="entry name" value="Acyl-CoA_Oxase/DH_mid-dom_sf"/>
</dbReference>
<dbReference type="RefSeq" id="WP_251776071.1">
    <property type="nucleotide sequence ID" value="NZ_JAMKFE010000001.1"/>
</dbReference>
<comment type="caution">
    <text evidence="9">The sequence shown here is derived from an EMBL/GenBank/DDBJ whole genome shotgun (WGS) entry which is preliminary data.</text>
</comment>
<evidence type="ECO:0000313" key="9">
    <source>
        <dbReference type="EMBL" id="MCM5677944.1"/>
    </source>
</evidence>
<keyword evidence="3" id="KW-0285">Flavoprotein</keyword>
<evidence type="ECO:0000259" key="6">
    <source>
        <dbReference type="Pfam" id="PF00441"/>
    </source>
</evidence>
<dbReference type="InterPro" id="IPR009075">
    <property type="entry name" value="AcylCo_DH/oxidase_C"/>
</dbReference>